<dbReference type="Proteomes" id="UP000824088">
    <property type="component" value="Unassembled WGS sequence"/>
</dbReference>
<evidence type="ECO:0000313" key="2">
    <source>
        <dbReference type="EMBL" id="HIU21361.1"/>
    </source>
</evidence>
<organism evidence="2 3">
    <name type="scientific">Candidatus Limadaptatus stercorigallinarum</name>
    <dbReference type="NCBI Taxonomy" id="2840845"/>
    <lineage>
        <taxon>Bacteria</taxon>
        <taxon>Bacillati</taxon>
        <taxon>Bacillota</taxon>
        <taxon>Clostridia</taxon>
        <taxon>Eubacteriales</taxon>
        <taxon>Candidatus Limadaptatus</taxon>
    </lineage>
</organism>
<keyword evidence="1" id="KW-0472">Membrane</keyword>
<keyword evidence="1" id="KW-1133">Transmembrane helix</keyword>
<protein>
    <submittedName>
        <fullName evidence="2">Uncharacterized protein</fullName>
    </submittedName>
</protein>
<dbReference type="EMBL" id="DVMN01000069">
    <property type="protein sequence ID" value="HIU21361.1"/>
    <property type="molecule type" value="Genomic_DNA"/>
</dbReference>
<comment type="caution">
    <text evidence="2">The sequence shown here is derived from an EMBL/GenBank/DDBJ whole genome shotgun (WGS) entry which is preliminary data.</text>
</comment>
<name>A0A9D1HRL1_9FIRM</name>
<sequence>MFDIVTTMIGVSFTVLALAAVIVGASIVLCLATLIKNLPKGVRAVRAATESSLCVLAAYSHEMAEQMWFGRIQSFVGKYFLYGVCGIYISVAKFFACDKCRVFRTRADNKKVPHFDSAPHTVTGQGGSSPASAAFLKLSVVMKQ</sequence>
<gene>
    <name evidence="2" type="ORF">IAD51_03925</name>
</gene>
<reference evidence="2" key="2">
    <citation type="journal article" date="2021" name="PeerJ">
        <title>Extensive microbial diversity within the chicken gut microbiome revealed by metagenomics and culture.</title>
        <authorList>
            <person name="Gilroy R."/>
            <person name="Ravi A."/>
            <person name="Getino M."/>
            <person name="Pursley I."/>
            <person name="Horton D.L."/>
            <person name="Alikhan N.F."/>
            <person name="Baker D."/>
            <person name="Gharbi K."/>
            <person name="Hall N."/>
            <person name="Watson M."/>
            <person name="Adriaenssens E.M."/>
            <person name="Foster-Nyarko E."/>
            <person name="Jarju S."/>
            <person name="Secka A."/>
            <person name="Antonio M."/>
            <person name="Oren A."/>
            <person name="Chaudhuri R.R."/>
            <person name="La Ragione R."/>
            <person name="Hildebrand F."/>
            <person name="Pallen M.J."/>
        </authorList>
    </citation>
    <scope>NUCLEOTIDE SEQUENCE</scope>
    <source>
        <strain evidence="2">1063</strain>
    </source>
</reference>
<dbReference type="AlphaFoldDB" id="A0A9D1HRL1"/>
<proteinExistence type="predicted"/>
<keyword evidence="1" id="KW-0812">Transmembrane</keyword>
<feature type="transmembrane region" description="Helical" evidence="1">
    <location>
        <begin position="79"/>
        <end position="96"/>
    </location>
</feature>
<evidence type="ECO:0000256" key="1">
    <source>
        <dbReference type="SAM" id="Phobius"/>
    </source>
</evidence>
<accession>A0A9D1HRL1</accession>
<feature type="transmembrane region" description="Helical" evidence="1">
    <location>
        <begin position="12"/>
        <end position="35"/>
    </location>
</feature>
<reference evidence="2" key="1">
    <citation type="submission" date="2020-10" db="EMBL/GenBank/DDBJ databases">
        <authorList>
            <person name="Gilroy R."/>
        </authorList>
    </citation>
    <scope>NUCLEOTIDE SEQUENCE</scope>
    <source>
        <strain evidence="2">1063</strain>
    </source>
</reference>
<evidence type="ECO:0000313" key="3">
    <source>
        <dbReference type="Proteomes" id="UP000824088"/>
    </source>
</evidence>